<name>A0A679GRB1_9GAMM</name>
<gene>
    <name evidence="3" type="ORF">PtoMrB4_37370</name>
</gene>
<evidence type="ECO:0000313" key="4">
    <source>
        <dbReference type="Proteomes" id="UP000501237"/>
    </source>
</evidence>
<protein>
    <recommendedName>
        <fullName evidence="2">Chalcone isomerase domain-containing protein</fullName>
    </recommendedName>
</protein>
<dbReference type="Proteomes" id="UP000501237">
    <property type="component" value="Chromosome"/>
</dbReference>
<dbReference type="RefSeq" id="WP_232060737.1">
    <property type="nucleotide sequence ID" value="NZ_AP022642.1"/>
</dbReference>
<dbReference type="InterPro" id="IPR016087">
    <property type="entry name" value="Chalcone_isomerase"/>
</dbReference>
<dbReference type="AlphaFoldDB" id="A0A679GRB1"/>
<feature type="signal peptide" evidence="1">
    <location>
        <begin position="1"/>
        <end position="23"/>
    </location>
</feature>
<dbReference type="GeneID" id="57398953"/>
<dbReference type="KEGG" id="poj:PtoMrB4_37370"/>
<proteinExistence type="predicted"/>
<evidence type="ECO:0000256" key="1">
    <source>
        <dbReference type="SAM" id="SignalP"/>
    </source>
</evidence>
<organism evidence="3 4">
    <name type="scientific">Metapseudomonas otitidis</name>
    <dbReference type="NCBI Taxonomy" id="319939"/>
    <lineage>
        <taxon>Bacteria</taxon>
        <taxon>Pseudomonadati</taxon>
        <taxon>Pseudomonadota</taxon>
        <taxon>Gammaproteobacteria</taxon>
        <taxon>Pseudomonadales</taxon>
        <taxon>Pseudomonadaceae</taxon>
        <taxon>Metapseudomonas</taxon>
    </lineage>
</organism>
<dbReference type="Pfam" id="PF16036">
    <property type="entry name" value="Chalcone_3"/>
    <property type="match status" value="1"/>
</dbReference>
<dbReference type="EMBL" id="AP022642">
    <property type="protein sequence ID" value="BCA29760.1"/>
    <property type="molecule type" value="Genomic_DNA"/>
</dbReference>
<feature type="chain" id="PRO_5025628533" description="Chalcone isomerase domain-containing protein" evidence="1">
    <location>
        <begin position="24"/>
        <end position="176"/>
    </location>
</feature>
<reference evidence="3 4" key="1">
    <citation type="journal article" date="2020" name="Microbiol. Resour. Announc.">
        <title>Complete genome sequence of Pseudomonas otitidis strain MrB4, isolated from Lake Biwa in Japan.</title>
        <authorList>
            <person name="Miyazaki K."/>
            <person name="Hase E."/>
            <person name="Maruya T."/>
        </authorList>
    </citation>
    <scope>NUCLEOTIDE SEQUENCE [LARGE SCALE GENOMIC DNA]</scope>
    <source>
        <strain evidence="3 4">MrB4</strain>
    </source>
</reference>
<accession>A0A679GRB1</accession>
<feature type="domain" description="Chalcone isomerase" evidence="2">
    <location>
        <begin position="56"/>
        <end position="172"/>
    </location>
</feature>
<keyword evidence="1" id="KW-0732">Signal</keyword>
<evidence type="ECO:0000259" key="2">
    <source>
        <dbReference type="Pfam" id="PF16036"/>
    </source>
</evidence>
<sequence>MHPFFRRAMLACCLLTATGLAQADWRQALPEARLVGSADYSFFGFRLYSARLWSPTAPLAADAPFALELTYHRTIERDDLVAASLKEIRRTAGDRVSEAQLQAWAEQMRQAFVDVQPGQRITGVFLPGQGARFYFGDRLTHAVDDRAFARAFFDIWLSPRTREPERREELLGLASN</sequence>
<evidence type="ECO:0000313" key="3">
    <source>
        <dbReference type="EMBL" id="BCA29760.1"/>
    </source>
</evidence>